<dbReference type="InterPro" id="IPR000209">
    <property type="entry name" value="Peptidase_S8/S53_dom"/>
</dbReference>
<evidence type="ECO:0000313" key="9">
    <source>
        <dbReference type="Proteomes" id="UP000823749"/>
    </source>
</evidence>
<comment type="caution">
    <text evidence="3">Lacks conserved residue(s) required for the propagation of feature annotation.</text>
</comment>
<evidence type="ECO:0000256" key="5">
    <source>
        <dbReference type="SAM" id="Phobius"/>
    </source>
</evidence>
<dbReference type="EMBL" id="JACTNZ010000002">
    <property type="protein sequence ID" value="KAG5561658.1"/>
    <property type="molecule type" value="Genomic_DNA"/>
</dbReference>
<evidence type="ECO:0000256" key="3">
    <source>
        <dbReference type="PROSITE-ProRule" id="PRU01240"/>
    </source>
</evidence>
<evidence type="ECO:0000313" key="8">
    <source>
        <dbReference type="EMBL" id="KAG5561658.1"/>
    </source>
</evidence>
<keyword evidence="5" id="KW-1133">Transmembrane helix</keyword>
<comment type="caution">
    <text evidence="8">The sequence shown here is derived from an EMBL/GenBank/DDBJ whole genome shotgun (WGS) entry which is preliminary data.</text>
</comment>
<dbReference type="Pfam" id="PF00082">
    <property type="entry name" value="Peptidase_S8"/>
    <property type="match status" value="1"/>
</dbReference>
<accession>A0AAV6L9C0</accession>
<keyword evidence="5" id="KW-0472">Membrane</keyword>
<dbReference type="CDD" id="cd04852">
    <property type="entry name" value="Peptidases_S8_3"/>
    <property type="match status" value="1"/>
</dbReference>
<evidence type="ECO:0000256" key="2">
    <source>
        <dbReference type="ARBA" id="ARBA00022729"/>
    </source>
</evidence>
<dbReference type="PROSITE" id="PS51892">
    <property type="entry name" value="SUBTILASE"/>
    <property type="match status" value="1"/>
</dbReference>
<dbReference type="PANTHER" id="PTHR10795">
    <property type="entry name" value="PROPROTEIN CONVERTASE SUBTILISIN/KEXIN"/>
    <property type="match status" value="1"/>
</dbReference>
<organism evidence="8 9">
    <name type="scientific">Rhododendron griersonianum</name>
    <dbReference type="NCBI Taxonomy" id="479676"/>
    <lineage>
        <taxon>Eukaryota</taxon>
        <taxon>Viridiplantae</taxon>
        <taxon>Streptophyta</taxon>
        <taxon>Embryophyta</taxon>
        <taxon>Tracheophyta</taxon>
        <taxon>Spermatophyta</taxon>
        <taxon>Magnoliopsida</taxon>
        <taxon>eudicotyledons</taxon>
        <taxon>Gunneridae</taxon>
        <taxon>Pentapetalae</taxon>
        <taxon>asterids</taxon>
        <taxon>Ericales</taxon>
        <taxon>Ericaceae</taxon>
        <taxon>Ericoideae</taxon>
        <taxon>Rhodoreae</taxon>
        <taxon>Rhododendron</taxon>
    </lineage>
</organism>
<keyword evidence="5" id="KW-0812">Transmembrane</keyword>
<dbReference type="SUPFAM" id="SSF52743">
    <property type="entry name" value="Subtilisin-like"/>
    <property type="match status" value="1"/>
</dbReference>
<name>A0AAV6L9C0_9ERIC</name>
<gene>
    <name evidence="8" type="ORF">RHGRI_004645</name>
</gene>
<feature type="domain" description="Peptidase S8/S53" evidence="6">
    <location>
        <begin position="147"/>
        <end position="373"/>
    </location>
</feature>
<evidence type="ECO:0000259" key="7">
    <source>
        <dbReference type="Pfam" id="PF17766"/>
    </source>
</evidence>
<feature type="compositionally biased region" description="Basic and acidic residues" evidence="4">
    <location>
        <begin position="214"/>
        <end position="233"/>
    </location>
</feature>
<dbReference type="Pfam" id="PF17766">
    <property type="entry name" value="fn3_6"/>
    <property type="match status" value="1"/>
</dbReference>
<dbReference type="InterPro" id="IPR041469">
    <property type="entry name" value="Subtilisin-like_FN3"/>
</dbReference>
<feature type="region of interest" description="Disordered" evidence="4">
    <location>
        <begin position="214"/>
        <end position="235"/>
    </location>
</feature>
<comment type="similarity">
    <text evidence="1 3">Belongs to the peptidase S8 family.</text>
</comment>
<dbReference type="Gene3D" id="3.50.30.30">
    <property type="match status" value="1"/>
</dbReference>
<evidence type="ECO:0000256" key="1">
    <source>
        <dbReference type="ARBA" id="ARBA00011073"/>
    </source>
</evidence>
<keyword evidence="9" id="KW-1185">Reference proteome</keyword>
<dbReference type="AlphaFoldDB" id="A0AAV6L9C0"/>
<dbReference type="InterPro" id="IPR036852">
    <property type="entry name" value="Peptidase_S8/S53_dom_sf"/>
</dbReference>
<dbReference type="InterPro" id="IPR034197">
    <property type="entry name" value="Peptidases_S8_3"/>
</dbReference>
<evidence type="ECO:0000259" key="6">
    <source>
        <dbReference type="Pfam" id="PF00082"/>
    </source>
</evidence>
<feature type="transmembrane region" description="Helical" evidence="5">
    <location>
        <begin position="30"/>
        <end position="48"/>
    </location>
</feature>
<protein>
    <submittedName>
        <fullName evidence="8">Uncharacterized protein</fullName>
    </submittedName>
</protein>
<dbReference type="Gene3D" id="2.60.40.2310">
    <property type="match status" value="1"/>
</dbReference>
<sequence>MNCESKENRLENYEMYTKLNNEEVMINCQVWGNVFLSIFVLVLATLFVTSTSEINSSSYVVFVNHHTTTSFLCEEVEWLNDHIFYTFKALRGFAAWFNEEEVQYIANIAGVTGVFKDQATVQLHTTRSPEFLRLNVRYGIWPDANFGDNVIIGLVDTGVWPDSRSFSDDGLGPVPSSWNGYCQDGWDFNSSMCNRKLIGAKHFTKGFEHLQSHKVENPDGGRYHSPRDGDGHGTHTASIAAGAPIKHANLFGYAEGTARGIASNARIATYKAYVGGVCPDSDLLAAMESAIQDGVHVLSLSLSAPESPYYDNLIARGGFAAMEGGIFVVCAAGNSGPRPYSVVNTAPWLTTVGAGSIDRTFKVDVLLGNGQNYIGSSLFSTSDIKSDASPLVSVGLCDPANIPSYDLRAKIVVCTFNINCNPFDYAQIIQEAGGDGMIQLNPEVLGHTLHAFPFPLPTAAVGLNDGVAILAYIERTKNPMASFKFQNDQVRAAALQRAIHPSWSPAAIRSALMTTAGATDNGGLPILNHDNMQPATALGIGSGHINPQRATDPGLVYDADFTDYVAFLCSLNYSESQMKVFVDKLNPCSLFAGSPGKLNYPSFSVVFKPGSNLLELTRTVTCVGKLLPEVYHVNIVNPTPAKVTITVEPKTLSFNNIGEKQTFKIIFKSSFMEENSTKVVENMVFGSISCVREKHEVRSPIAVMWITDSVDVLNNACASTWDTFRWFQVYLIGVLITVLWVQ</sequence>
<reference evidence="8" key="1">
    <citation type="submission" date="2020-08" db="EMBL/GenBank/DDBJ databases">
        <title>Plant Genome Project.</title>
        <authorList>
            <person name="Zhang R.-G."/>
        </authorList>
    </citation>
    <scope>NUCLEOTIDE SEQUENCE</scope>
    <source>
        <strain evidence="8">WSP0</strain>
        <tissue evidence="8">Leaf</tissue>
    </source>
</reference>
<evidence type="ECO:0000256" key="4">
    <source>
        <dbReference type="SAM" id="MobiDB-lite"/>
    </source>
</evidence>
<feature type="domain" description="Subtilisin-like protease fibronectin type-III" evidence="7">
    <location>
        <begin position="597"/>
        <end position="703"/>
    </location>
</feature>
<dbReference type="GO" id="GO:0004252">
    <property type="term" value="F:serine-type endopeptidase activity"/>
    <property type="evidence" value="ECO:0007669"/>
    <property type="project" value="InterPro"/>
</dbReference>
<proteinExistence type="inferred from homology"/>
<dbReference type="InterPro" id="IPR045051">
    <property type="entry name" value="SBT"/>
</dbReference>
<dbReference type="Proteomes" id="UP000823749">
    <property type="component" value="Chromosome 2"/>
</dbReference>
<keyword evidence="2" id="KW-0732">Signal</keyword>
<dbReference type="Gene3D" id="3.40.50.200">
    <property type="entry name" value="Peptidase S8/S53 domain"/>
    <property type="match status" value="2"/>
</dbReference>
<dbReference type="GO" id="GO:0006508">
    <property type="term" value="P:proteolysis"/>
    <property type="evidence" value="ECO:0007669"/>
    <property type="project" value="InterPro"/>
</dbReference>